<sequence>MSIEERFNDWDEDSIVIYKASEEEHEKARTAMEEHIVQAMEKLLKEGQPAEEKEEPQSAAESSPEGEDRSEWSKVEKVLPYLSSQDRMKVIEVYHKRMHRKAELLENGEVVIMDERFRLCLLEIADMDGDGRLSWEDVEEWNQSASHVKRIDVEGMGITSLEGIHYFHNLKELYCTGNQLSYLDLHGLKHLSVLGCANNRLGSLDVCGCRSLLRLDCHRNALKKLDVRDCLKLAELDCSANRLEELNVKDCNDLWYLDCSKNRLPVLDIESLWNLHFLYCGDNKLKCLDVSGSPFLQRLFCVNSRRALTLKTLILHAGAKIEGVTEDRSWRCVPEGTDVLEKVRDGSFIVL</sequence>
<evidence type="ECO:0000313" key="4">
    <source>
        <dbReference type="EMBL" id="HIX02785.1"/>
    </source>
</evidence>
<dbReference type="AlphaFoldDB" id="A0A9D2ABG7"/>
<dbReference type="PROSITE" id="PS00018">
    <property type="entry name" value="EF_HAND_1"/>
    <property type="match status" value="1"/>
</dbReference>
<dbReference type="InterPro" id="IPR018247">
    <property type="entry name" value="EF_Hand_1_Ca_BS"/>
</dbReference>
<organism evidence="4 5">
    <name type="scientific">Candidatus Odoribacter faecigallinarum</name>
    <dbReference type="NCBI Taxonomy" id="2838706"/>
    <lineage>
        <taxon>Bacteria</taxon>
        <taxon>Pseudomonadati</taxon>
        <taxon>Bacteroidota</taxon>
        <taxon>Bacteroidia</taxon>
        <taxon>Bacteroidales</taxon>
        <taxon>Odoribacteraceae</taxon>
        <taxon>Odoribacter</taxon>
    </lineage>
</organism>
<proteinExistence type="predicted"/>
<dbReference type="PANTHER" id="PTHR47566:SF1">
    <property type="entry name" value="PROTEIN NUD1"/>
    <property type="match status" value="1"/>
</dbReference>
<evidence type="ECO:0000256" key="1">
    <source>
        <dbReference type="ARBA" id="ARBA00022614"/>
    </source>
</evidence>
<reference evidence="4" key="2">
    <citation type="submission" date="2021-04" db="EMBL/GenBank/DDBJ databases">
        <authorList>
            <person name="Gilroy R."/>
        </authorList>
    </citation>
    <scope>NUCLEOTIDE SEQUENCE</scope>
    <source>
        <strain evidence="4">23274</strain>
    </source>
</reference>
<protein>
    <recommendedName>
        <fullName evidence="6">Leucine-rich repeat domain-containing protein</fullName>
    </recommendedName>
</protein>
<dbReference type="InterPro" id="IPR052574">
    <property type="entry name" value="CDIRP"/>
</dbReference>
<name>A0A9D2ABG7_9BACT</name>
<dbReference type="GO" id="GO:0035591">
    <property type="term" value="F:signaling adaptor activity"/>
    <property type="evidence" value="ECO:0007669"/>
    <property type="project" value="TreeGrafter"/>
</dbReference>
<accession>A0A9D2ABG7</accession>
<evidence type="ECO:0000313" key="5">
    <source>
        <dbReference type="Proteomes" id="UP000824202"/>
    </source>
</evidence>
<evidence type="ECO:0000256" key="3">
    <source>
        <dbReference type="SAM" id="MobiDB-lite"/>
    </source>
</evidence>
<feature type="compositionally biased region" description="Basic and acidic residues" evidence="3">
    <location>
        <begin position="38"/>
        <end position="51"/>
    </location>
</feature>
<reference evidence="4" key="1">
    <citation type="journal article" date="2021" name="PeerJ">
        <title>Extensive microbial diversity within the chicken gut microbiome revealed by metagenomics and culture.</title>
        <authorList>
            <person name="Gilroy R."/>
            <person name="Ravi A."/>
            <person name="Getino M."/>
            <person name="Pursley I."/>
            <person name="Horton D.L."/>
            <person name="Alikhan N.F."/>
            <person name="Baker D."/>
            <person name="Gharbi K."/>
            <person name="Hall N."/>
            <person name="Watson M."/>
            <person name="Adriaenssens E.M."/>
            <person name="Foster-Nyarko E."/>
            <person name="Jarju S."/>
            <person name="Secka A."/>
            <person name="Antonio M."/>
            <person name="Oren A."/>
            <person name="Chaudhuri R.R."/>
            <person name="La Ragione R."/>
            <person name="Hildebrand F."/>
            <person name="Pallen M.J."/>
        </authorList>
    </citation>
    <scope>NUCLEOTIDE SEQUENCE</scope>
    <source>
        <strain evidence="4">23274</strain>
    </source>
</reference>
<evidence type="ECO:0000256" key="2">
    <source>
        <dbReference type="ARBA" id="ARBA00022737"/>
    </source>
</evidence>
<dbReference type="PANTHER" id="PTHR47566">
    <property type="match status" value="1"/>
</dbReference>
<evidence type="ECO:0008006" key="6">
    <source>
        <dbReference type="Google" id="ProtNLM"/>
    </source>
</evidence>
<keyword evidence="1" id="KW-0433">Leucine-rich repeat</keyword>
<dbReference type="SUPFAM" id="SSF52058">
    <property type="entry name" value="L domain-like"/>
    <property type="match status" value="1"/>
</dbReference>
<dbReference type="Proteomes" id="UP000824202">
    <property type="component" value="Unassembled WGS sequence"/>
</dbReference>
<gene>
    <name evidence="4" type="ORF">H9863_01550</name>
</gene>
<dbReference type="EMBL" id="DXFT01000028">
    <property type="protein sequence ID" value="HIX02785.1"/>
    <property type="molecule type" value="Genomic_DNA"/>
</dbReference>
<comment type="caution">
    <text evidence="4">The sequence shown here is derived from an EMBL/GenBank/DDBJ whole genome shotgun (WGS) entry which is preliminary data.</text>
</comment>
<dbReference type="Gene3D" id="3.80.10.10">
    <property type="entry name" value="Ribonuclease Inhibitor"/>
    <property type="match status" value="1"/>
</dbReference>
<keyword evidence="2" id="KW-0677">Repeat</keyword>
<feature type="region of interest" description="Disordered" evidence="3">
    <location>
        <begin position="38"/>
        <end position="72"/>
    </location>
</feature>
<dbReference type="InterPro" id="IPR032675">
    <property type="entry name" value="LRR_dom_sf"/>
</dbReference>